<name>E3GYG9_METFV</name>
<feature type="transmembrane region" description="Helical" evidence="8">
    <location>
        <begin position="238"/>
        <end position="258"/>
    </location>
</feature>
<evidence type="ECO:0000256" key="3">
    <source>
        <dbReference type="ARBA" id="ARBA00022676"/>
    </source>
</evidence>
<dbReference type="InterPro" id="IPR050297">
    <property type="entry name" value="LipidA_mod_glycosyltrf_83"/>
</dbReference>
<feature type="transmembrane region" description="Helical" evidence="8">
    <location>
        <begin position="166"/>
        <end position="192"/>
    </location>
</feature>
<dbReference type="STRING" id="523846.Mfer_0551"/>
<organism evidence="9 10">
    <name type="scientific">Methanothermus fervidus (strain ATCC 43054 / DSM 2088 / JCM 10308 / V24 S)</name>
    <dbReference type="NCBI Taxonomy" id="523846"/>
    <lineage>
        <taxon>Archaea</taxon>
        <taxon>Methanobacteriati</taxon>
        <taxon>Methanobacteriota</taxon>
        <taxon>Methanomada group</taxon>
        <taxon>Methanobacteria</taxon>
        <taxon>Methanobacteriales</taxon>
        <taxon>Methanothermaceae</taxon>
        <taxon>Methanothermus</taxon>
    </lineage>
</organism>
<feature type="transmembrane region" description="Helical" evidence="8">
    <location>
        <begin position="292"/>
        <end position="310"/>
    </location>
</feature>
<gene>
    <name evidence="9" type="ordered locus">Mfer_0551</name>
</gene>
<evidence type="ECO:0000313" key="10">
    <source>
        <dbReference type="Proteomes" id="UP000002315"/>
    </source>
</evidence>
<evidence type="ECO:0000313" key="9">
    <source>
        <dbReference type="EMBL" id="ADP77351.1"/>
    </source>
</evidence>
<dbReference type="AlphaFoldDB" id="E3GYG9"/>
<dbReference type="OrthoDB" id="71268at2157"/>
<keyword evidence="3" id="KW-0328">Glycosyltransferase</keyword>
<dbReference type="GO" id="GO:0016763">
    <property type="term" value="F:pentosyltransferase activity"/>
    <property type="evidence" value="ECO:0007669"/>
    <property type="project" value="TreeGrafter"/>
</dbReference>
<dbReference type="GO" id="GO:0005886">
    <property type="term" value="C:plasma membrane"/>
    <property type="evidence" value="ECO:0007669"/>
    <property type="project" value="UniProtKB-SubCell"/>
</dbReference>
<protein>
    <submittedName>
        <fullName evidence="9">Uncharacterized protein</fullName>
    </submittedName>
</protein>
<proteinExistence type="predicted"/>
<keyword evidence="10" id="KW-1185">Reference proteome</keyword>
<evidence type="ECO:0000256" key="2">
    <source>
        <dbReference type="ARBA" id="ARBA00022475"/>
    </source>
</evidence>
<accession>E3GYG9</accession>
<feature type="transmembrane region" description="Helical" evidence="8">
    <location>
        <begin position="199"/>
        <end position="218"/>
    </location>
</feature>
<keyword evidence="6 8" id="KW-1133">Transmembrane helix</keyword>
<dbReference type="Proteomes" id="UP000002315">
    <property type="component" value="Chromosome"/>
</dbReference>
<sequence>MKKNELKIFIPSLLYLLLALIPTLKYQWPLSWDIFYHVHVAKLQLESWPTFWDNLTCAPYGRPIYYPPLFHYFLSFFAWILNLNPLLLAKFLQPVFASLTMLSFTYFISKIYDARMAVLSGFMLFLSPLFFRMMLPIPETMAMIFVPAAFYFYFKNTQKSSIIAGIFLGLSSLTHLLTAGIALTILTIFTLAKRRNKNYWIMLVVSTIILSIWFIPLILKYGYLFRPPPPEIIPPTRYPMVLGIIPSIFALPGIYFAFQKRRENNVFILVWLITTLSISMLYIFGVKLLVDRILYFAIYPLATLASLTILKIENRKIRLLLILALIFASIISGYSTIKSLKPVITESQYQVVKWFEKYGDKKSVVISADYRLEPMIVSIARQPVSAGGYAPGMLRTICIKKYLENKFTEEDIKKDKVKYVVIRSNMKKPKFGKLVYQNKDYKIYVLSFQ</sequence>
<comment type="subcellular location">
    <subcellularLocation>
        <location evidence="1">Cell membrane</location>
        <topology evidence="1">Multi-pass membrane protein</topology>
    </subcellularLocation>
</comment>
<keyword evidence="7 8" id="KW-0472">Membrane</keyword>
<evidence type="ECO:0000256" key="5">
    <source>
        <dbReference type="ARBA" id="ARBA00022692"/>
    </source>
</evidence>
<keyword evidence="4" id="KW-0808">Transferase</keyword>
<evidence type="ECO:0000256" key="8">
    <source>
        <dbReference type="SAM" id="Phobius"/>
    </source>
</evidence>
<feature type="transmembrane region" description="Helical" evidence="8">
    <location>
        <begin position="317"/>
        <end position="337"/>
    </location>
</feature>
<feature type="transmembrane region" description="Helical" evidence="8">
    <location>
        <begin position="64"/>
        <end position="84"/>
    </location>
</feature>
<evidence type="ECO:0000256" key="4">
    <source>
        <dbReference type="ARBA" id="ARBA00022679"/>
    </source>
</evidence>
<reference evidence="9 10" key="1">
    <citation type="journal article" date="2010" name="Stand. Genomic Sci.">
        <title>Complete genome sequence of Methanothermus fervidus type strain (V24S).</title>
        <authorList>
            <person name="Anderson I."/>
            <person name="Djao O.D."/>
            <person name="Misra M."/>
            <person name="Chertkov O."/>
            <person name="Nolan M."/>
            <person name="Lucas S."/>
            <person name="Lapidus A."/>
            <person name="Del Rio T.G."/>
            <person name="Tice H."/>
            <person name="Cheng J.F."/>
            <person name="Tapia R."/>
            <person name="Han C."/>
            <person name="Goodwin L."/>
            <person name="Pitluck S."/>
            <person name="Liolios K."/>
            <person name="Ivanova N."/>
            <person name="Mavromatis K."/>
            <person name="Mikhailova N."/>
            <person name="Pati A."/>
            <person name="Brambilla E."/>
            <person name="Chen A."/>
            <person name="Palaniappan K."/>
            <person name="Land M."/>
            <person name="Hauser L."/>
            <person name="Chang Y.J."/>
            <person name="Jeffries C.D."/>
            <person name="Sikorski J."/>
            <person name="Spring S."/>
            <person name="Rohde M."/>
            <person name="Eichinger K."/>
            <person name="Huber H."/>
            <person name="Wirth R."/>
            <person name="Goker M."/>
            <person name="Detter J.C."/>
            <person name="Woyke T."/>
            <person name="Bristow J."/>
            <person name="Eisen J.A."/>
            <person name="Markowitz V."/>
            <person name="Hugenholtz P."/>
            <person name="Klenk H.P."/>
            <person name="Kyrpides N.C."/>
        </authorList>
    </citation>
    <scope>NUCLEOTIDE SEQUENCE [LARGE SCALE GENOMIC DNA]</scope>
    <source>
        <strain evidence="10">ATCC 43054 / DSM 2088 / JCM 10308 / V24 S</strain>
    </source>
</reference>
<dbReference type="GO" id="GO:0008610">
    <property type="term" value="P:lipid biosynthetic process"/>
    <property type="evidence" value="ECO:0007669"/>
    <property type="project" value="UniProtKB-ARBA"/>
</dbReference>
<dbReference type="EMBL" id="CP002278">
    <property type="protein sequence ID" value="ADP77351.1"/>
    <property type="molecule type" value="Genomic_DNA"/>
</dbReference>
<feature type="transmembrane region" description="Helical" evidence="8">
    <location>
        <begin position="265"/>
        <end position="286"/>
    </location>
</feature>
<feature type="transmembrane region" description="Helical" evidence="8">
    <location>
        <begin position="91"/>
        <end position="108"/>
    </location>
</feature>
<evidence type="ECO:0000256" key="7">
    <source>
        <dbReference type="ARBA" id="ARBA00023136"/>
    </source>
</evidence>
<keyword evidence="2" id="KW-1003">Cell membrane</keyword>
<dbReference type="HOGENOM" id="CLU_587455_0_0_2"/>
<dbReference type="PANTHER" id="PTHR33908">
    <property type="entry name" value="MANNOSYLTRANSFERASE YKCB-RELATED"/>
    <property type="match status" value="1"/>
</dbReference>
<evidence type="ECO:0000256" key="1">
    <source>
        <dbReference type="ARBA" id="ARBA00004651"/>
    </source>
</evidence>
<feature type="transmembrane region" description="Helical" evidence="8">
    <location>
        <begin position="138"/>
        <end position="154"/>
    </location>
</feature>
<dbReference type="KEGG" id="mfv:Mfer_0551"/>
<evidence type="ECO:0000256" key="6">
    <source>
        <dbReference type="ARBA" id="ARBA00022989"/>
    </source>
</evidence>
<dbReference type="PANTHER" id="PTHR33908:SF11">
    <property type="entry name" value="MEMBRANE PROTEIN"/>
    <property type="match status" value="1"/>
</dbReference>
<keyword evidence="5 8" id="KW-0812">Transmembrane</keyword>